<dbReference type="AlphaFoldDB" id="A0A8X7CSR6"/>
<comment type="caution">
    <text evidence="1">The sequence shown here is derived from an EMBL/GenBank/DDBJ whole genome shotgun (WGS) entry which is preliminary data.</text>
</comment>
<sequence length="162" mass="18317">MSKTGTKQRALANRRLSLRRSFRTFKHSLVRCDQIFIPEWANRRNPDILAQIQTTFICSEPARTGRARGGFSTGFEPSTPGVHGNGQTAPNTSHIRKNFRGRRLNGTDERERTGFIVNYVSALAKQNDPAFFILFILILEQTGYSWNGTFPSIQNMNKSALP</sequence>
<dbReference type="EMBL" id="BMAV01023698">
    <property type="protein sequence ID" value="GFY79626.1"/>
    <property type="molecule type" value="Genomic_DNA"/>
</dbReference>
<gene>
    <name evidence="1" type="ORF">TNIN_161801</name>
</gene>
<organism evidence="1 2">
    <name type="scientific">Trichonephila inaurata madagascariensis</name>
    <dbReference type="NCBI Taxonomy" id="2747483"/>
    <lineage>
        <taxon>Eukaryota</taxon>
        <taxon>Metazoa</taxon>
        <taxon>Ecdysozoa</taxon>
        <taxon>Arthropoda</taxon>
        <taxon>Chelicerata</taxon>
        <taxon>Arachnida</taxon>
        <taxon>Araneae</taxon>
        <taxon>Araneomorphae</taxon>
        <taxon>Entelegynae</taxon>
        <taxon>Araneoidea</taxon>
        <taxon>Nephilidae</taxon>
        <taxon>Trichonephila</taxon>
        <taxon>Trichonephila inaurata</taxon>
    </lineage>
</organism>
<keyword evidence="2" id="KW-1185">Reference proteome</keyword>
<accession>A0A8X7CSR6</accession>
<dbReference type="Proteomes" id="UP000886998">
    <property type="component" value="Unassembled WGS sequence"/>
</dbReference>
<protein>
    <submittedName>
        <fullName evidence="1">Uncharacterized protein</fullName>
    </submittedName>
</protein>
<name>A0A8X7CSR6_9ARAC</name>
<proteinExistence type="predicted"/>
<evidence type="ECO:0000313" key="1">
    <source>
        <dbReference type="EMBL" id="GFY79626.1"/>
    </source>
</evidence>
<evidence type="ECO:0000313" key="2">
    <source>
        <dbReference type="Proteomes" id="UP000886998"/>
    </source>
</evidence>
<reference evidence="1" key="1">
    <citation type="submission" date="2020-08" db="EMBL/GenBank/DDBJ databases">
        <title>Multicomponent nature underlies the extraordinary mechanical properties of spider dragline silk.</title>
        <authorList>
            <person name="Kono N."/>
            <person name="Nakamura H."/>
            <person name="Mori M."/>
            <person name="Yoshida Y."/>
            <person name="Ohtoshi R."/>
            <person name="Malay A.D."/>
            <person name="Moran D.A.P."/>
            <person name="Tomita M."/>
            <person name="Numata K."/>
            <person name="Arakawa K."/>
        </authorList>
    </citation>
    <scope>NUCLEOTIDE SEQUENCE</scope>
</reference>